<dbReference type="Pfam" id="PF14420">
    <property type="entry name" value="Clr5"/>
    <property type="match status" value="1"/>
</dbReference>
<organism evidence="3 4">
    <name type="scientific">Madurella fahalii</name>
    <dbReference type="NCBI Taxonomy" id="1157608"/>
    <lineage>
        <taxon>Eukaryota</taxon>
        <taxon>Fungi</taxon>
        <taxon>Dikarya</taxon>
        <taxon>Ascomycota</taxon>
        <taxon>Pezizomycotina</taxon>
        <taxon>Sordariomycetes</taxon>
        <taxon>Sordariomycetidae</taxon>
        <taxon>Sordariales</taxon>
        <taxon>Sordariales incertae sedis</taxon>
        <taxon>Madurella</taxon>
    </lineage>
</organism>
<evidence type="ECO:0000313" key="4">
    <source>
        <dbReference type="Proteomes" id="UP001628179"/>
    </source>
</evidence>
<dbReference type="RefSeq" id="XP_070918358.1">
    <property type="nucleotide sequence ID" value="XM_071062257.1"/>
</dbReference>
<keyword evidence="4" id="KW-1185">Reference proteome</keyword>
<dbReference type="InterPro" id="IPR025676">
    <property type="entry name" value="Clr5_dom"/>
</dbReference>
<protein>
    <recommendedName>
        <fullName evidence="2">Clr5 domain-containing protein</fullName>
    </recommendedName>
</protein>
<gene>
    <name evidence="3" type="ORF">MFIFM68171_06837</name>
</gene>
<dbReference type="Proteomes" id="UP001628179">
    <property type="component" value="Unassembled WGS sequence"/>
</dbReference>
<evidence type="ECO:0000256" key="1">
    <source>
        <dbReference type="SAM" id="MobiDB-lite"/>
    </source>
</evidence>
<feature type="compositionally biased region" description="Polar residues" evidence="1">
    <location>
        <begin position="108"/>
        <end position="121"/>
    </location>
</feature>
<comment type="caution">
    <text evidence="3">The sequence shown here is derived from an EMBL/GenBank/DDBJ whole genome shotgun (WGS) entry which is preliminary data.</text>
</comment>
<accession>A0ABQ0GFT3</accession>
<feature type="compositionally biased region" description="Pro residues" evidence="1">
    <location>
        <begin position="98"/>
        <end position="107"/>
    </location>
</feature>
<dbReference type="PANTHER" id="PTHR38788">
    <property type="entry name" value="CLR5 DOMAIN-CONTAINING PROTEIN"/>
    <property type="match status" value="1"/>
</dbReference>
<evidence type="ECO:0000259" key="2">
    <source>
        <dbReference type="Pfam" id="PF14420"/>
    </source>
</evidence>
<proteinExistence type="predicted"/>
<feature type="region of interest" description="Disordered" evidence="1">
    <location>
        <begin position="94"/>
        <end position="138"/>
    </location>
</feature>
<feature type="domain" description="Clr5" evidence="2">
    <location>
        <begin position="18"/>
        <end position="69"/>
    </location>
</feature>
<dbReference type="GeneID" id="98177580"/>
<evidence type="ECO:0000313" key="3">
    <source>
        <dbReference type="EMBL" id="GAB1316627.1"/>
    </source>
</evidence>
<sequence length="567" mass="63013">MAELTIINRSRPHATRISPEKWDQHRAEITDLYSQKTLNEVVAWMVEKHGFTATRRQYIHALKVWGVRKYSASQDTQQTKPATQPKVKVEPHLRAGAAPPPVNPPPANQGTATRTRPSSVLTGRIRPSPAQERRPCHPRLNLGEAGVRQRLLAEILFAFGDVDGAFGVYTALHEKEDIAASIFDLARTLQSKEQAVHVRSRVNDNLSSWDLDPGTWSGFFIKMLLAHCNDWDPTAGVNGLDPMSRLISKIVVEDDQGQDRLKRLTFRELPFDVPAYVLLDLALDRYNQCGADGESEIDDAEILEQFMDQQPAFSGGSLSMQSSTSRRIDCLVSCLNWCIEVLRYGGLDTHVAIPVNDSTELDEAYQVLCRLWYNMLFGPPAGQRSGSGDPLAWTNSAKTQLDISATELLTSVVCMIMSIVLDRETEASNHSLLERAWTAACDLRRLQPEELFLCFLNQVRATNLRLLALPQDLESLPLPARDPAKFSDEATATMIGNLREFAAEVLQSSNDLPPFKQGVTVFPLVLAETDIAFGKDGNPEDCGRDDESMGNIGDEKWVGGEWSLMSG</sequence>
<dbReference type="PANTHER" id="PTHR38788:SF3">
    <property type="entry name" value="CLR5 DOMAIN-CONTAINING PROTEIN"/>
    <property type="match status" value="1"/>
</dbReference>
<dbReference type="EMBL" id="BAAFSV010000003">
    <property type="protein sequence ID" value="GAB1316627.1"/>
    <property type="molecule type" value="Genomic_DNA"/>
</dbReference>
<reference evidence="3 4" key="1">
    <citation type="submission" date="2024-09" db="EMBL/GenBank/DDBJ databases">
        <title>Itraconazole resistance in Madurella fahalii resulting from another homologue of gene encoding cytochrome P450 14-alpha sterol demethylase (CYP51).</title>
        <authorList>
            <person name="Yoshioka I."/>
            <person name="Fahal A.H."/>
            <person name="Kaneko S."/>
            <person name="Yaguchi T."/>
        </authorList>
    </citation>
    <scope>NUCLEOTIDE SEQUENCE [LARGE SCALE GENOMIC DNA]</scope>
    <source>
        <strain evidence="3 4">IFM 68171</strain>
    </source>
</reference>
<name>A0ABQ0GFT3_9PEZI</name>